<dbReference type="PIRSF" id="PIRSF028451">
    <property type="entry name" value="UCP028451"/>
    <property type="match status" value="1"/>
</dbReference>
<dbReference type="EMBL" id="SMKZ01000004">
    <property type="protein sequence ID" value="TDE14055.1"/>
    <property type="molecule type" value="Genomic_DNA"/>
</dbReference>
<evidence type="ECO:0000313" key="1">
    <source>
        <dbReference type="EMBL" id="TDE14055.1"/>
    </source>
</evidence>
<dbReference type="RefSeq" id="WP_131891901.1">
    <property type="nucleotide sequence ID" value="NZ_SMKZ01000004.1"/>
</dbReference>
<comment type="caution">
    <text evidence="1">The sequence shown here is derived from an EMBL/GenBank/DDBJ whole genome shotgun (WGS) entry which is preliminary data.</text>
</comment>
<dbReference type="OrthoDB" id="9794241at2"/>
<organism evidence="1 2">
    <name type="scientific">Jiangella asiatica</name>
    <dbReference type="NCBI Taxonomy" id="2530372"/>
    <lineage>
        <taxon>Bacteria</taxon>
        <taxon>Bacillati</taxon>
        <taxon>Actinomycetota</taxon>
        <taxon>Actinomycetes</taxon>
        <taxon>Jiangellales</taxon>
        <taxon>Jiangellaceae</taxon>
        <taxon>Jiangella</taxon>
    </lineage>
</organism>
<dbReference type="PANTHER" id="PTHR36452:SF1">
    <property type="entry name" value="DUF2461 DOMAIN-CONTAINING PROTEIN"/>
    <property type="match status" value="1"/>
</dbReference>
<sequence>MTFAGIPVEALDFYEDLENDNTKSFWAAHKDVYEQSVRDPMRALADELTTEFGSIRFFRPYRDVRFSHDKSPYKTQQGVSVGGHYVHVSAAGLFVAVGYYQMAPDQVNRFRAAVDDDRRGSALVTVVDDVRAKGYVVGGEALKTRPRGYSHDHPRIELLRHKALVAWQEVGAPQWLHTPSAVQHIATAWREMGPIKAWLDDHVGPSDQPRR</sequence>
<protein>
    <submittedName>
        <fullName evidence="1">DUF2461 domain-containing protein</fullName>
    </submittedName>
</protein>
<dbReference type="Proteomes" id="UP000294739">
    <property type="component" value="Unassembled WGS sequence"/>
</dbReference>
<gene>
    <name evidence="1" type="ORF">E1269_04735</name>
</gene>
<dbReference type="InParanoid" id="A0A4R5DSG2"/>
<proteinExistence type="predicted"/>
<dbReference type="PANTHER" id="PTHR36452">
    <property type="entry name" value="CHROMOSOME 12, WHOLE GENOME SHOTGUN SEQUENCE"/>
    <property type="match status" value="1"/>
</dbReference>
<dbReference type="NCBIfam" id="TIGR02453">
    <property type="entry name" value="TIGR02453 family protein"/>
    <property type="match status" value="1"/>
</dbReference>
<dbReference type="InterPro" id="IPR015996">
    <property type="entry name" value="UCP028451"/>
</dbReference>
<evidence type="ECO:0000313" key="2">
    <source>
        <dbReference type="Proteomes" id="UP000294739"/>
    </source>
</evidence>
<keyword evidence="2" id="KW-1185">Reference proteome</keyword>
<name>A0A4R5DSG2_9ACTN</name>
<dbReference type="InterPro" id="IPR012808">
    <property type="entry name" value="CHP02453"/>
</dbReference>
<accession>A0A4R5DSG2</accession>
<dbReference type="AlphaFoldDB" id="A0A4R5DSG2"/>
<dbReference type="Pfam" id="PF09365">
    <property type="entry name" value="DUF2461"/>
    <property type="match status" value="1"/>
</dbReference>
<reference evidence="1 2" key="1">
    <citation type="submission" date="2019-03" db="EMBL/GenBank/DDBJ databases">
        <title>Draft genome sequences of novel Actinobacteria.</title>
        <authorList>
            <person name="Sahin N."/>
            <person name="Ay H."/>
            <person name="Saygin H."/>
        </authorList>
    </citation>
    <scope>NUCLEOTIDE SEQUENCE [LARGE SCALE GENOMIC DNA]</scope>
    <source>
        <strain evidence="1 2">5K138</strain>
    </source>
</reference>